<sequence>MSDLSFWAHSYRIGSFKSENFPSFSSNPFSSLGLASSKSDHSLILWQTQWKSMAAPVPPGDIRPNNQRNSGSPNYFPGSQGNANALADNMHNLSMNRPPSMMPPGSGPRPPAPFGQSPQPFPQGAPQRGPSPMARPGPPPPAGMGRPSGPPPGAQPSGFPSNVPLGRPTGPPSSQPPFGSRPSMPGGPVAQPGASSSGFPAFGPSGPPPGARPMGFGSPPPPVGSSGMSMPPSGMLGGPVSNGPPQVAGSGGFQRGPQFPGAAVSTPQAAPYAQPPGSPFTRPPPQPLGAHPLSGNSPLAPSAASSMPPPPATFPGAPYGRPAVSGSPYGPPSGQVAPPPLGFPGQMQPPRYGMGPLPNQSMTTIPSAMGQPGAPVPGPSRIDPNQIPRPGSSSSPVVFETRRSNQANPPPPATSDYIVRDTGNCSPRYMRCTINQIPCTVDLLSTSGMQLALMVQPLALPHPSEEPIQVVDFGEGGPVRCSRCKGYINPFMRFVDQGRKFTCNFCGYTDETPRDYHCNLGPDGRRRDADDRPELCRGTVEFVATKEYMVRDPMPAVYFFLIDVSMNAIQTGATAAACSAIQQVLSDLPEGPRTFVGIATFDSTIHFYNLKRALQQPLMLIVPDVQDVYTPLETDIIVQLSECREHLELLLDSIPTMFQESKTPESAFAAAVKAAFLAMKSKGGKLMVFQSVLCSVGVGALSSREAEGRANMSANEKEAHKLLQPADKTLKTMAIEFAEYQAYVDMASISVIPTTTGGQVYCYYPFSALSDPPKLYNDLKWNITRPQGFEAVMRVRCSQGIQVHEYSGNFCKRIPTDIDLPAIDCDKAIMVTLKHDDKLQDGAECSFQCALLYTTIYGERRIRVTTLSLPCTNLLSNLFRAADLDSQFACMLKQAANEIPTKALPLVKEQAINSCTNALYAYRKFCATVTSSGQLILPEALKLLPLYTLALTKSVGLRTDGRIDDRSFWINYVSSISTPLAVPLVYPRMISVHDLDAKDDEGSVLPPSIPLSSEHISNEGIYFLENGEDGLLYVAESVDSGILQKLFGVPSAAEIPSQYVLQQYDNQLSKKFNDVVNEIRRQRCSYLSFKLCKKGDPSGMLFLSHMVEDRTASGPSYVEFLVQVHRQIQLKMN</sequence>
<evidence type="ECO:0000313" key="11">
    <source>
        <dbReference type="Proteomes" id="UP000824890"/>
    </source>
</evidence>
<dbReference type="InterPro" id="IPR036180">
    <property type="entry name" value="Gelsolin-like_dom_sf"/>
</dbReference>
<organism evidence="10 11">
    <name type="scientific">Brassica napus</name>
    <name type="common">Rape</name>
    <dbReference type="NCBI Taxonomy" id="3708"/>
    <lineage>
        <taxon>Eukaryota</taxon>
        <taxon>Viridiplantae</taxon>
        <taxon>Streptophyta</taxon>
        <taxon>Embryophyta</taxon>
        <taxon>Tracheophyta</taxon>
        <taxon>Spermatophyta</taxon>
        <taxon>Magnoliopsida</taxon>
        <taxon>eudicotyledons</taxon>
        <taxon>Gunneridae</taxon>
        <taxon>Pentapetalae</taxon>
        <taxon>rosids</taxon>
        <taxon>malvids</taxon>
        <taxon>Brassicales</taxon>
        <taxon>Brassicaceae</taxon>
        <taxon>Brassiceae</taxon>
        <taxon>Brassica</taxon>
    </lineage>
</organism>
<accession>A0ABQ8B864</accession>
<evidence type="ECO:0000256" key="3">
    <source>
        <dbReference type="ARBA" id="ARBA00022927"/>
    </source>
</evidence>
<proteinExistence type="inferred from homology"/>
<dbReference type="SUPFAM" id="SSF81995">
    <property type="entry name" value="beta-sandwich domain of Sec23/24"/>
    <property type="match status" value="1"/>
</dbReference>
<dbReference type="EMBL" id="JAGKQM010000011">
    <property type="protein sequence ID" value="KAH0900991.1"/>
    <property type="molecule type" value="Genomic_DNA"/>
</dbReference>
<dbReference type="InterPro" id="IPR006896">
    <property type="entry name" value="Sec23/24_trunk_dom"/>
</dbReference>
<dbReference type="SUPFAM" id="SSF53300">
    <property type="entry name" value="vWA-like"/>
    <property type="match status" value="1"/>
</dbReference>
<dbReference type="InterPro" id="IPR029006">
    <property type="entry name" value="ADF-H/Gelsolin-like_dom_sf"/>
</dbReference>
<feature type="domain" description="Sec23/Sec24 trunk" evidence="7">
    <location>
        <begin position="553"/>
        <end position="783"/>
    </location>
</feature>
<dbReference type="InterPro" id="IPR006900">
    <property type="entry name" value="Sec23/24_helical_dom"/>
</dbReference>
<dbReference type="InterPro" id="IPR007123">
    <property type="entry name" value="Gelsolin-like_dom"/>
</dbReference>
<reference evidence="10 11" key="1">
    <citation type="submission" date="2021-05" db="EMBL/GenBank/DDBJ databases">
        <title>Genome Assembly of Synthetic Allotetraploid Brassica napus Reveals Homoeologous Exchanges between Subgenomes.</title>
        <authorList>
            <person name="Davis J.T."/>
        </authorList>
    </citation>
    <scope>NUCLEOTIDE SEQUENCE [LARGE SCALE GENOMIC DNA]</scope>
    <source>
        <strain evidence="11">cv. Da-Ae</strain>
        <tissue evidence="10">Seedling</tissue>
    </source>
</reference>
<dbReference type="Gene3D" id="3.40.20.10">
    <property type="entry name" value="Severin"/>
    <property type="match status" value="1"/>
</dbReference>
<dbReference type="Proteomes" id="UP000824890">
    <property type="component" value="Unassembled WGS sequence"/>
</dbReference>
<dbReference type="InterPro" id="IPR006895">
    <property type="entry name" value="Znf_Sec23_Sec24"/>
</dbReference>
<dbReference type="SUPFAM" id="SSF81811">
    <property type="entry name" value="Helical domain of Sec23/24"/>
    <property type="match status" value="1"/>
</dbReference>
<dbReference type="Pfam" id="PF04811">
    <property type="entry name" value="Sec23_trunk"/>
    <property type="match status" value="1"/>
</dbReference>
<evidence type="ECO:0000259" key="7">
    <source>
        <dbReference type="Pfam" id="PF04811"/>
    </source>
</evidence>
<evidence type="ECO:0000256" key="4">
    <source>
        <dbReference type="SAM" id="MobiDB-lite"/>
    </source>
</evidence>
<feature type="domain" description="Gelsolin-like" evidence="5">
    <location>
        <begin position="1003"/>
        <end position="1071"/>
    </location>
</feature>
<dbReference type="Pfam" id="PF00626">
    <property type="entry name" value="Gelsolin"/>
    <property type="match status" value="1"/>
</dbReference>
<dbReference type="Gene3D" id="2.30.30.380">
    <property type="entry name" value="Zn-finger domain of Sec23/24"/>
    <property type="match status" value="1"/>
</dbReference>
<dbReference type="InterPro" id="IPR036174">
    <property type="entry name" value="Znf_Sec23_Sec24_sf"/>
</dbReference>
<keyword evidence="3" id="KW-0653">Protein transport</keyword>
<evidence type="ECO:0000259" key="9">
    <source>
        <dbReference type="Pfam" id="PF08033"/>
    </source>
</evidence>
<dbReference type="InterPro" id="IPR036175">
    <property type="entry name" value="Sec23/24_helical_dom_sf"/>
</dbReference>
<evidence type="ECO:0000256" key="1">
    <source>
        <dbReference type="ARBA" id="ARBA00008334"/>
    </source>
</evidence>
<dbReference type="SUPFAM" id="SSF82754">
    <property type="entry name" value="C-terminal, gelsolin-like domain of Sec23/24"/>
    <property type="match status" value="1"/>
</dbReference>
<evidence type="ECO:0000259" key="6">
    <source>
        <dbReference type="Pfam" id="PF04810"/>
    </source>
</evidence>
<evidence type="ECO:0000313" key="10">
    <source>
        <dbReference type="EMBL" id="KAH0900991.1"/>
    </source>
</evidence>
<feature type="compositionally biased region" description="Pro residues" evidence="4">
    <location>
        <begin position="273"/>
        <end position="287"/>
    </location>
</feature>
<dbReference type="SUPFAM" id="SSF82919">
    <property type="entry name" value="Zn-finger domain of Sec23/24"/>
    <property type="match status" value="1"/>
</dbReference>
<evidence type="ECO:0000256" key="2">
    <source>
        <dbReference type="ARBA" id="ARBA00022448"/>
    </source>
</evidence>
<feature type="compositionally biased region" description="Low complexity" evidence="4">
    <location>
        <begin position="224"/>
        <end position="241"/>
    </location>
</feature>
<dbReference type="PANTHER" id="PTHR13803">
    <property type="entry name" value="SEC24-RELATED PROTEIN"/>
    <property type="match status" value="1"/>
</dbReference>
<feature type="compositionally biased region" description="Low complexity" evidence="4">
    <location>
        <begin position="192"/>
        <end position="204"/>
    </location>
</feature>
<feature type="compositionally biased region" description="Pro residues" evidence="4">
    <location>
        <begin position="100"/>
        <end position="123"/>
    </location>
</feature>
<comment type="caution">
    <text evidence="10">The sequence shown here is derived from an EMBL/GenBank/DDBJ whole genome shotgun (WGS) entry which is preliminary data.</text>
</comment>
<evidence type="ECO:0000259" key="5">
    <source>
        <dbReference type="Pfam" id="PF00626"/>
    </source>
</evidence>
<feature type="domain" description="Sec23/Sec24 beta-sandwich" evidence="9">
    <location>
        <begin position="788"/>
        <end position="872"/>
    </location>
</feature>
<feature type="domain" description="Zinc finger Sec23/Sec24-type" evidence="6">
    <location>
        <begin position="478"/>
        <end position="516"/>
    </location>
</feature>
<feature type="compositionally biased region" description="Pro residues" evidence="4">
    <location>
        <begin position="133"/>
        <end position="154"/>
    </location>
</feature>
<protein>
    <submittedName>
        <fullName evidence="10">Uncharacterized protein</fullName>
    </submittedName>
</protein>
<keyword evidence="11" id="KW-1185">Reference proteome</keyword>
<dbReference type="InterPro" id="IPR012990">
    <property type="entry name" value="Beta-sandwich_Sec23_24"/>
</dbReference>
<dbReference type="InterPro" id="IPR036465">
    <property type="entry name" value="vWFA_dom_sf"/>
</dbReference>
<feature type="compositionally biased region" description="Polar residues" evidence="4">
    <location>
        <begin position="64"/>
        <end position="83"/>
    </location>
</feature>
<dbReference type="Gene3D" id="3.40.50.410">
    <property type="entry name" value="von Willebrand factor, type A domain"/>
    <property type="match status" value="1"/>
</dbReference>
<feature type="region of interest" description="Disordered" evidence="4">
    <location>
        <begin position="55"/>
        <end position="419"/>
    </location>
</feature>
<feature type="compositionally biased region" description="Low complexity" evidence="4">
    <location>
        <begin position="292"/>
        <end position="306"/>
    </location>
</feature>
<dbReference type="Pfam" id="PF08033">
    <property type="entry name" value="Sec23_BS"/>
    <property type="match status" value="1"/>
</dbReference>
<dbReference type="Gene3D" id="2.60.40.1670">
    <property type="entry name" value="beta-sandwich domain of Sec23/24"/>
    <property type="match status" value="1"/>
</dbReference>
<dbReference type="Pfam" id="PF04815">
    <property type="entry name" value="Sec23_helical"/>
    <property type="match status" value="1"/>
</dbReference>
<feature type="domain" description="Sec23/Sec24 helical" evidence="8">
    <location>
        <begin position="883"/>
        <end position="981"/>
    </location>
</feature>
<gene>
    <name evidence="10" type="ORF">HID58_040494</name>
</gene>
<dbReference type="PANTHER" id="PTHR13803:SF4">
    <property type="entry name" value="SECRETORY 24CD, ISOFORM C"/>
    <property type="match status" value="1"/>
</dbReference>
<dbReference type="InterPro" id="IPR050550">
    <property type="entry name" value="SEC23_SEC24_subfamily"/>
</dbReference>
<name>A0ABQ8B864_BRANA</name>
<comment type="similarity">
    <text evidence="1">Belongs to the SEC23/SEC24 family. SEC24 subfamily.</text>
</comment>
<keyword evidence="2" id="KW-0813">Transport</keyword>
<dbReference type="Pfam" id="PF04810">
    <property type="entry name" value="zf-Sec23_Sec24"/>
    <property type="match status" value="1"/>
</dbReference>
<dbReference type="Gene3D" id="1.20.120.730">
    <property type="entry name" value="Sec23/Sec24 helical domain"/>
    <property type="match status" value="1"/>
</dbReference>
<evidence type="ECO:0000259" key="8">
    <source>
        <dbReference type="Pfam" id="PF04815"/>
    </source>
</evidence>